<organism evidence="2 3">
    <name type="scientific">Lactobacillus johnsonii</name>
    <dbReference type="NCBI Taxonomy" id="33959"/>
    <lineage>
        <taxon>Bacteria</taxon>
        <taxon>Bacillati</taxon>
        <taxon>Bacillota</taxon>
        <taxon>Bacilli</taxon>
        <taxon>Lactobacillales</taxon>
        <taxon>Lactobacillaceae</taxon>
        <taxon>Lactobacillus</taxon>
    </lineage>
</organism>
<evidence type="ECO:0000313" key="3">
    <source>
        <dbReference type="Proteomes" id="UP000488295"/>
    </source>
</evidence>
<keyword evidence="1" id="KW-0472">Membrane</keyword>
<dbReference type="EMBL" id="WKKC01000021">
    <property type="protein sequence ID" value="MTE03645.1"/>
    <property type="molecule type" value="Genomic_DNA"/>
</dbReference>
<reference evidence="2 3" key="1">
    <citation type="submission" date="2019-11" db="EMBL/GenBank/DDBJ databases">
        <title>Gastrointestinal microbiota of Peromyscus leucopus.</title>
        <authorList>
            <person name="Milovic A."/>
            <person name="Bassam K."/>
            <person name="Barbour A.G."/>
        </authorList>
    </citation>
    <scope>NUCLEOTIDE SEQUENCE [LARGE SCALE GENOMIC DNA]</scope>
    <source>
        <strain evidence="2 3">LL8</strain>
    </source>
</reference>
<protein>
    <submittedName>
        <fullName evidence="2">Type I toxin-antitoxin system Fst family toxin</fullName>
    </submittedName>
</protein>
<comment type="caution">
    <text evidence="2">The sequence shown here is derived from an EMBL/GenBank/DDBJ whole genome shotgun (WGS) entry which is preliminary data.</text>
</comment>
<proteinExistence type="predicted"/>
<sequence>MNQFQLALLLTLKDLLTVVVGPIIVQVTVELFKKWLHKNKS</sequence>
<gene>
    <name evidence="2" type="ORF">GJU95_07675</name>
</gene>
<feature type="transmembrane region" description="Helical" evidence="1">
    <location>
        <begin position="15"/>
        <end position="32"/>
    </location>
</feature>
<dbReference type="AlphaFoldDB" id="A0A9X4XD16"/>
<keyword evidence="1" id="KW-0812">Transmembrane</keyword>
<dbReference type="Proteomes" id="UP000488295">
    <property type="component" value="Unassembled WGS sequence"/>
</dbReference>
<name>A0A9X4XD16_LACJH</name>
<accession>A0A9X4XD16</accession>
<dbReference type="NCBIfam" id="NF033608">
    <property type="entry name" value="type_I_tox_Fst"/>
    <property type="match status" value="1"/>
</dbReference>
<dbReference type="RefSeq" id="WP_155692814.1">
    <property type="nucleotide sequence ID" value="NZ_WKKC01000021.1"/>
</dbReference>
<evidence type="ECO:0000256" key="1">
    <source>
        <dbReference type="SAM" id="Phobius"/>
    </source>
</evidence>
<evidence type="ECO:0000313" key="2">
    <source>
        <dbReference type="EMBL" id="MTE03645.1"/>
    </source>
</evidence>
<keyword evidence="1" id="KW-1133">Transmembrane helix</keyword>